<sequence length="185" mass="20738">MSRETKPSLDVGLKDVTGALQRATSPAVRDARYAVEAFNAIYCAVLDDGDLEDWPEFFTEDGFYNIVSRENYDHGLPVGLVYCEGKNMMKDRAMAIAKTSMFGPRYLRHFMTNTRILGIDDTGTIRSETNFILIEVLAELPEGRLHMAGRMQDIFETQGNGSLLLKSRIAIYDTLLVHNALVLPV</sequence>
<dbReference type="AlphaFoldDB" id="A0A1Y0EGF3"/>
<dbReference type="RefSeq" id="WP_087210605.1">
    <property type="nucleotide sequence ID" value="NZ_CP021431.1"/>
</dbReference>
<dbReference type="SUPFAM" id="SSF54427">
    <property type="entry name" value="NTF2-like"/>
    <property type="match status" value="1"/>
</dbReference>
<dbReference type="InterPro" id="IPR000391">
    <property type="entry name" value="Rng_hydr_dOase-bsu"/>
</dbReference>
<dbReference type="Pfam" id="PF00866">
    <property type="entry name" value="Ring_hydroxyl_B"/>
    <property type="match status" value="1"/>
</dbReference>
<comment type="similarity">
    <text evidence="1">Belongs to the bacterial ring-hydroxylating dioxygenase beta subunit family.</text>
</comment>
<evidence type="ECO:0000313" key="3">
    <source>
        <dbReference type="EMBL" id="ARU02509.1"/>
    </source>
</evidence>
<dbReference type="OrthoDB" id="5517499at2"/>
<evidence type="ECO:0000313" key="4">
    <source>
        <dbReference type="Proteomes" id="UP000195273"/>
    </source>
</evidence>
<evidence type="ECO:0000256" key="1">
    <source>
        <dbReference type="ARBA" id="ARBA00009570"/>
    </source>
</evidence>
<organism evidence="3 4">
    <name type="scientific">Yoonia vestfoldensis</name>
    <dbReference type="NCBI Taxonomy" id="245188"/>
    <lineage>
        <taxon>Bacteria</taxon>
        <taxon>Pseudomonadati</taxon>
        <taxon>Pseudomonadota</taxon>
        <taxon>Alphaproteobacteria</taxon>
        <taxon>Rhodobacterales</taxon>
        <taxon>Paracoccaceae</taxon>
        <taxon>Yoonia</taxon>
    </lineage>
</organism>
<dbReference type="GO" id="GO:0018618">
    <property type="term" value="F:anthranilate 1,2-dioxygenase (deaminating, decarboxylating) activity"/>
    <property type="evidence" value="ECO:0007669"/>
    <property type="project" value="UniProtKB-EC"/>
</dbReference>
<evidence type="ECO:0000256" key="2">
    <source>
        <dbReference type="ARBA" id="ARBA00023002"/>
    </source>
</evidence>
<gene>
    <name evidence="3" type="primary">andAd</name>
    <name evidence="3" type="ORF">LOKVESSMR4R_03228</name>
</gene>
<dbReference type="KEGG" id="lvs:LOKVESSMR4R_03228"/>
<proteinExistence type="inferred from homology"/>
<keyword evidence="2 3" id="KW-0560">Oxidoreductase</keyword>
<protein>
    <submittedName>
        <fullName evidence="3">Anthranilate 1,2-dioxygenase small subunit</fullName>
        <ecNumber evidence="3">1.14.12.1</ecNumber>
    </submittedName>
</protein>
<dbReference type="EMBL" id="CP021431">
    <property type="protein sequence ID" value="ARU02509.1"/>
    <property type="molecule type" value="Genomic_DNA"/>
</dbReference>
<accession>A0A1Y0EGF3</accession>
<name>A0A1Y0EGF3_9RHOB</name>
<dbReference type="EC" id="1.14.12.1" evidence="3"/>
<dbReference type="Proteomes" id="UP000195273">
    <property type="component" value="Chromosome"/>
</dbReference>
<dbReference type="Gene3D" id="3.10.450.50">
    <property type="match status" value="1"/>
</dbReference>
<dbReference type="InterPro" id="IPR032710">
    <property type="entry name" value="NTF2-like_dom_sf"/>
</dbReference>
<keyword evidence="3" id="KW-0223">Dioxygenase</keyword>
<reference evidence="3 4" key="1">
    <citation type="submission" date="2017-05" db="EMBL/GenBank/DDBJ databases">
        <title>Genome Sequence of Loktanella vestfoldensis Strain SMR4r Isolated from a Culture of the Diatom Skeletonema marinoi.</title>
        <authorList>
            <person name="Topel M."/>
            <person name="Pinder M.I.M."/>
            <person name="Johansson O.N."/>
            <person name="Kourtchenko O."/>
            <person name="Godhe A."/>
            <person name="Clarke A.K."/>
        </authorList>
    </citation>
    <scope>NUCLEOTIDE SEQUENCE [LARGE SCALE GENOMIC DNA]</scope>
    <source>
        <strain evidence="3 4">SMR4r</strain>
    </source>
</reference>
<keyword evidence="4" id="KW-1185">Reference proteome</keyword>